<keyword evidence="4" id="KW-1185">Reference proteome</keyword>
<dbReference type="OrthoDB" id="3559580at2759"/>
<dbReference type="PANTHER" id="PTHR35391:SF5">
    <property type="entry name" value="DUF6590 DOMAIN-CONTAINING PROTEIN"/>
    <property type="match status" value="1"/>
</dbReference>
<dbReference type="Proteomes" id="UP000184356">
    <property type="component" value="Unassembled WGS sequence"/>
</dbReference>
<dbReference type="Pfam" id="PF20233">
    <property type="entry name" value="DUF6590"/>
    <property type="match status" value="1"/>
</dbReference>
<dbReference type="PANTHER" id="PTHR35391">
    <property type="entry name" value="C2H2-TYPE DOMAIN-CONTAINING PROTEIN-RELATED"/>
    <property type="match status" value="1"/>
</dbReference>
<protein>
    <recommendedName>
        <fullName evidence="2">DUF6590 domain-containing protein</fullName>
    </recommendedName>
</protein>
<feature type="compositionally biased region" description="Polar residues" evidence="1">
    <location>
        <begin position="77"/>
        <end position="86"/>
    </location>
</feature>
<feature type="domain" description="DUF6590" evidence="2">
    <location>
        <begin position="171"/>
        <end position="323"/>
    </location>
</feature>
<dbReference type="EMBL" id="KV878586">
    <property type="protein sequence ID" value="OJJ59134.1"/>
    <property type="molecule type" value="Genomic_DNA"/>
</dbReference>
<feature type="compositionally biased region" description="Polar residues" evidence="1">
    <location>
        <begin position="129"/>
        <end position="138"/>
    </location>
</feature>
<feature type="compositionally biased region" description="Polar residues" evidence="1">
    <location>
        <begin position="111"/>
        <end position="121"/>
    </location>
</feature>
<evidence type="ECO:0000313" key="4">
    <source>
        <dbReference type="Proteomes" id="UP000184356"/>
    </source>
</evidence>
<feature type="region of interest" description="Disordered" evidence="1">
    <location>
        <begin position="74"/>
        <end position="147"/>
    </location>
</feature>
<gene>
    <name evidence="3" type="ORF">ASPSYDRAFT_999397</name>
</gene>
<feature type="region of interest" description="Disordered" evidence="1">
    <location>
        <begin position="1"/>
        <end position="55"/>
    </location>
</feature>
<sequence>MPPRYDGDYHFDGSSYTNPTGSRSSMSRGYNGQAYLDASYSNDDRRPRVVGDAVPPEFYSPSLGHVGGSEYTHVSGYASQGHSQSYEPFYHDSAGPLPSHDHVRASEDYQEYSNPNDQFSDPNMHPASSGHQYDSQPNPRGGPNRSESIICAEHPAVISTLDPRYVLQPRSYYSPGKIFAILWHENFGVSNGTGNGTVVTRGPTFTGRFNELIYSAIRRMVVFSTNGNNSFCFPISTYGNRGVAKRNVNPNTHAIVYLRGTPPFQAPNEPRMIKEPLEVAADSRDETIHHMSRLDFGKIHTVEHNVKVLPIGRITSRSMTRFIQYTRDEMRSLV</sequence>
<organism evidence="3 4">
    <name type="scientific">Aspergillus sydowii CBS 593.65</name>
    <dbReference type="NCBI Taxonomy" id="1036612"/>
    <lineage>
        <taxon>Eukaryota</taxon>
        <taxon>Fungi</taxon>
        <taxon>Dikarya</taxon>
        <taxon>Ascomycota</taxon>
        <taxon>Pezizomycotina</taxon>
        <taxon>Eurotiomycetes</taxon>
        <taxon>Eurotiomycetidae</taxon>
        <taxon>Eurotiales</taxon>
        <taxon>Aspergillaceae</taxon>
        <taxon>Aspergillus</taxon>
        <taxon>Aspergillus subgen. Nidulantes</taxon>
    </lineage>
</organism>
<evidence type="ECO:0000256" key="1">
    <source>
        <dbReference type="SAM" id="MobiDB-lite"/>
    </source>
</evidence>
<evidence type="ECO:0000313" key="3">
    <source>
        <dbReference type="EMBL" id="OJJ59134.1"/>
    </source>
</evidence>
<dbReference type="InterPro" id="IPR046497">
    <property type="entry name" value="DUF6590"/>
</dbReference>
<dbReference type="VEuPathDB" id="FungiDB:ASPSYDRAFT_999397"/>
<feature type="compositionally biased region" description="Polar residues" evidence="1">
    <location>
        <begin position="14"/>
        <end position="30"/>
    </location>
</feature>
<dbReference type="AlphaFoldDB" id="A0A1L9TI73"/>
<name>A0A1L9TI73_9EURO</name>
<proteinExistence type="predicted"/>
<dbReference type="STRING" id="1036612.A0A1L9TI73"/>
<accession>A0A1L9TI73</accession>
<evidence type="ECO:0000259" key="2">
    <source>
        <dbReference type="Pfam" id="PF20233"/>
    </source>
</evidence>
<dbReference type="RefSeq" id="XP_040702940.1">
    <property type="nucleotide sequence ID" value="XM_040853284.1"/>
</dbReference>
<feature type="compositionally biased region" description="Basic and acidic residues" evidence="1">
    <location>
        <begin position="1"/>
        <end position="11"/>
    </location>
</feature>
<reference evidence="4" key="1">
    <citation type="journal article" date="2017" name="Genome Biol.">
        <title>Comparative genomics reveals high biological diversity and specific adaptations in the industrially and medically important fungal genus Aspergillus.</title>
        <authorList>
            <person name="de Vries R.P."/>
            <person name="Riley R."/>
            <person name="Wiebenga A."/>
            <person name="Aguilar-Osorio G."/>
            <person name="Amillis S."/>
            <person name="Uchima C.A."/>
            <person name="Anderluh G."/>
            <person name="Asadollahi M."/>
            <person name="Askin M."/>
            <person name="Barry K."/>
            <person name="Battaglia E."/>
            <person name="Bayram O."/>
            <person name="Benocci T."/>
            <person name="Braus-Stromeyer S.A."/>
            <person name="Caldana C."/>
            <person name="Canovas D."/>
            <person name="Cerqueira G.C."/>
            <person name="Chen F."/>
            <person name="Chen W."/>
            <person name="Choi C."/>
            <person name="Clum A."/>
            <person name="Dos Santos R.A."/>
            <person name="Damasio A.R."/>
            <person name="Diallinas G."/>
            <person name="Emri T."/>
            <person name="Fekete E."/>
            <person name="Flipphi M."/>
            <person name="Freyberg S."/>
            <person name="Gallo A."/>
            <person name="Gournas C."/>
            <person name="Habgood R."/>
            <person name="Hainaut M."/>
            <person name="Harispe M.L."/>
            <person name="Henrissat B."/>
            <person name="Hilden K.S."/>
            <person name="Hope R."/>
            <person name="Hossain A."/>
            <person name="Karabika E."/>
            <person name="Karaffa L."/>
            <person name="Karanyi Z."/>
            <person name="Krasevec N."/>
            <person name="Kuo A."/>
            <person name="Kusch H."/>
            <person name="LaButti K."/>
            <person name="Lagendijk E.L."/>
            <person name="Lapidus A."/>
            <person name="Levasseur A."/>
            <person name="Lindquist E."/>
            <person name="Lipzen A."/>
            <person name="Logrieco A.F."/>
            <person name="MacCabe A."/>
            <person name="Maekelae M.R."/>
            <person name="Malavazi I."/>
            <person name="Melin P."/>
            <person name="Meyer V."/>
            <person name="Mielnichuk N."/>
            <person name="Miskei M."/>
            <person name="Molnar A.P."/>
            <person name="Mule G."/>
            <person name="Ngan C.Y."/>
            <person name="Orejas M."/>
            <person name="Orosz E."/>
            <person name="Ouedraogo J.P."/>
            <person name="Overkamp K.M."/>
            <person name="Park H.-S."/>
            <person name="Perrone G."/>
            <person name="Piumi F."/>
            <person name="Punt P.J."/>
            <person name="Ram A.F."/>
            <person name="Ramon A."/>
            <person name="Rauscher S."/>
            <person name="Record E."/>
            <person name="Riano-Pachon D.M."/>
            <person name="Robert V."/>
            <person name="Roehrig J."/>
            <person name="Ruller R."/>
            <person name="Salamov A."/>
            <person name="Salih N.S."/>
            <person name="Samson R.A."/>
            <person name="Sandor E."/>
            <person name="Sanguinetti M."/>
            <person name="Schuetze T."/>
            <person name="Sepcic K."/>
            <person name="Shelest E."/>
            <person name="Sherlock G."/>
            <person name="Sophianopoulou V."/>
            <person name="Squina F.M."/>
            <person name="Sun H."/>
            <person name="Susca A."/>
            <person name="Todd R.B."/>
            <person name="Tsang A."/>
            <person name="Unkles S.E."/>
            <person name="van de Wiele N."/>
            <person name="van Rossen-Uffink D."/>
            <person name="Oliveira J.V."/>
            <person name="Vesth T.C."/>
            <person name="Visser J."/>
            <person name="Yu J.-H."/>
            <person name="Zhou M."/>
            <person name="Andersen M.R."/>
            <person name="Archer D.B."/>
            <person name="Baker S.E."/>
            <person name="Benoit I."/>
            <person name="Brakhage A.A."/>
            <person name="Braus G.H."/>
            <person name="Fischer R."/>
            <person name="Frisvad J.C."/>
            <person name="Goldman G.H."/>
            <person name="Houbraken J."/>
            <person name="Oakley B."/>
            <person name="Pocsi I."/>
            <person name="Scazzocchio C."/>
            <person name="Seiboth B."/>
            <person name="vanKuyk P.A."/>
            <person name="Wortman J."/>
            <person name="Dyer P.S."/>
            <person name="Grigoriev I.V."/>
        </authorList>
    </citation>
    <scope>NUCLEOTIDE SEQUENCE [LARGE SCALE GENOMIC DNA]</scope>
    <source>
        <strain evidence="4">CBS 593.65</strain>
    </source>
</reference>
<dbReference type="GeneID" id="63769357"/>